<feature type="non-terminal residue" evidence="1">
    <location>
        <position position="1"/>
    </location>
</feature>
<gene>
    <name evidence="1" type="ORF">AVDCRST_MAG14-1924</name>
</gene>
<proteinExistence type="predicted"/>
<dbReference type="EMBL" id="CADCVG010000080">
    <property type="protein sequence ID" value="CAA9457983.1"/>
    <property type="molecule type" value="Genomic_DNA"/>
</dbReference>
<evidence type="ECO:0000313" key="1">
    <source>
        <dbReference type="EMBL" id="CAA9457983.1"/>
    </source>
</evidence>
<sequence>WSSATRSCQTARVWSAQPGTRCWYPRYTN</sequence>
<protein>
    <submittedName>
        <fullName evidence="1">Uncharacterized protein</fullName>
    </submittedName>
</protein>
<feature type="non-terminal residue" evidence="1">
    <location>
        <position position="29"/>
    </location>
</feature>
<name>A0A6J4R0X5_9ACTN</name>
<organism evidence="1">
    <name type="scientific">uncultured Rubrobacteraceae bacterium</name>
    <dbReference type="NCBI Taxonomy" id="349277"/>
    <lineage>
        <taxon>Bacteria</taxon>
        <taxon>Bacillati</taxon>
        <taxon>Actinomycetota</taxon>
        <taxon>Rubrobacteria</taxon>
        <taxon>Rubrobacterales</taxon>
        <taxon>Rubrobacteraceae</taxon>
        <taxon>environmental samples</taxon>
    </lineage>
</organism>
<dbReference type="AlphaFoldDB" id="A0A6J4R0X5"/>
<reference evidence="1" key="1">
    <citation type="submission" date="2020-02" db="EMBL/GenBank/DDBJ databases">
        <authorList>
            <person name="Meier V. D."/>
        </authorList>
    </citation>
    <scope>NUCLEOTIDE SEQUENCE</scope>
    <source>
        <strain evidence="1">AVDCRST_MAG14</strain>
    </source>
</reference>
<accession>A0A6J4R0X5</accession>